<evidence type="ECO:0000259" key="6">
    <source>
        <dbReference type="PROSITE" id="PS50045"/>
    </source>
</evidence>
<keyword evidence="9" id="KW-1185">Reference proteome</keyword>
<evidence type="ECO:0000256" key="2">
    <source>
        <dbReference type="ARBA" id="ARBA00022840"/>
    </source>
</evidence>
<dbReference type="CDD" id="cd00009">
    <property type="entry name" value="AAA"/>
    <property type="match status" value="1"/>
</dbReference>
<dbReference type="PRINTS" id="PR01590">
    <property type="entry name" value="HTHFIS"/>
</dbReference>
<dbReference type="InterPro" id="IPR003593">
    <property type="entry name" value="AAA+_ATPase"/>
</dbReference>
<dbReference type="InterPro" id="IPR001789">
    <property type="entry name" value="Sig_transdc_resp-reg_receiver"/>
</dbReference>
<evidence type="ECO:0000259" key="7">
    <source>
        <dbReference type="PROSITE" id="PS50110"/>
    </source>
</evidence>
<sequence length="444" mass="48501">MTPAHVLIVDDEADLRKLLARMLELEDYRVATAANAEQALHCLRSDRFEVVITDVRMSGLKGTELVSEVKRVAPATEVICLTAYGNIRDGVEAMRNGAFDYVEKSDYRKTILPLLARAVTKARQQWADQGATPSKSAGTPFDAVIGGSAVIRRAVELGRHVAPTGAAVLLTGPTGSGKEVFARAIHAASSRSGEKFVAVNCAALGRELLESELFGHKAGAFTGANRDKPGLFEEADGGTIFLDEIGEMETDLQAKLLRVLEDGSFLKVGETQERRVNVRIICATNKQLEAAVEAGDFRGDLYYRLAVFVITLPSLNERREDIPALLTHFLAIYSAKAGKRIAGYSPEFLRALQAHRWKGNIRELRNVVERAVILTTGTQLEPPALPYGFGEQPEGPPDQGSLEDLERRHIQRMLLTHDGNKAQTARALGIGLTTLYAKLKKYGL</sequence>
<dbReference type="InterPro" id="IPR027417">
    <property type="entry name" value="P-loop_NTPase"/>
</dbReference>
<evidence type="ECO:0000313" key="9">
    <source>
        <dbReference type="Proteomes" id="UP000237662"/>
    </source>
</evidence>
<feature type="domain" description="Sigma-54 factor interaction" evidence="6">
    <location>
        <begin position="144"/>
        <end position="373"/>
    </location>
</feature>
<comment type="caution">
    <text evidence="8">The sequence shown here is derived from an EMBL/GenBank/DDBJ whole genome shotgun (WGS) entry which is preliminary data.</text>
</comment>
<dbReference type="InterPro" id="IPR009057">
    <property type="entry name" value="Homeodomain-like_sf"/>
</dbReference>
<dbReference type="InterPro" id="IPR058031">
    <property type="entry name" value="AAA_lid_NorR"/>
</dbReference>
<dbReference type="Gene3D" id="1.10.8.60">
    <property type="match status" value="1"/>
</dbReference>
<keyword evidence="2" id="KW-0067">ATP-binding</keyword>
<dbReference type="GO" id="GO:0005524">
    <property type="term" value="F:ATP binding"/>
    <property type="evidence" value="ECO:0007669"/>
    <property type="project" value="UniProtKB-KW"/>
</dbReference>
<evidence type="ECO:0000256" key="1">
    <source>
        <dbReference type="ARBA" id="ARBA00022741"/>
    </source>
</evidence>
<dbReference type="EMBL" id="PTJC01000006">
    <property type="protein sequence ID" value="PPK86048.1"/>
    <property type="molecule type" value="Genomic_DNA"/>
</dbReference>
<feature type="modified residue" description="4-aspartylphosphate" evidence="5">
    <location>
        <position position="54"/>
    </location>
</feature>
<dbReference type="SUPFAM" id="SSF46689">
    <property type="entry name" value="Homeodomain-like"/>
    <property type="match status" value="1"/>
</dbReference>
<dbReference type="Pfam" id="PF00158">
    <property type="entry name" value="Sigma54_activat"/>
    <property type="match status" value="1"/>
</dbReference>
<evidence type="ECO:0000256" key="5">
    <source>
        <dbReference type="PROSITE-ProRule" id="PRU00169"/>
    </source>
</evidence>
<dbReference type="FunFam" id="3.40.50.300:FF:000006">
    <property type="entry name" value="DNA-binding transcriptional regulator NtrC"/>
    <property type="match status" value="1"/>
</dbReference>
<accession>A0A2S6I4E1</accession>
<dbReference type="RefSeq" id="WP_104420515.1">
    <property type="nucleotide sequence ID" value="NZ_PTJC01000006.1"/>
</dbReference>
<dbReference type="OrthoDB" id="9767106at2"/>
<protein>
    <submittedName>
        <fullName evidence="8">DNA-binding NtrC family response regulator</fullName>
    </submittedName>
</protein>
<dbReference type="Pfam" id="PF00072">
    <property type="entry name" value="Response_reg"/>
    <property type="match status" value="1"/>
</dbReference>
<evidence type="ECO:0000256" key="4">
    <source>
        <dbReference type="ARBA" id="ARBA00023163"/>
    </source>
</evidence>
<keyword evidence="8" id="KW-0238">DNA-binding</keyword>
<dbReference type="InterPro" id="IPR002197">
    <property type="entry name" value="HTH_Fis"/>
</dbReference>
<dbReference type="PANTHER" id="PTHR32071:SF121">
    <property type="entry name" value="SIGMA L-DEPENDENT TRANSCRIPTIONAL REGULATOR YQIR-RELATED"/>
    <property type="match status" value="1"/>
</dbReference>
<dbReference type="GO" id="GO:0000160">
    <property type="term" value="P:phosphorelay signal transduction system"/>
    <property type="evidence" value="ECO:0007669"/>
    <property type="project" value="InterPro"/>
</dbReference>
<dbReference type="Gene3D" id="1.10.10.60">
    <property type="entry name" value="Homeodomain-like"/>
    <property type="match status" value="1"/>
</dbReference>
<keyword evidence="5" id="KW-0597">Phosphoprotein</keyword>
<dbReference type="Gene3D" id="3.40.50.2300">
    <property type="match status" value="1"/>
</dbReference>
<dbReference type="SUPFAM" id="SSF52540">
    <property type="entry name" value="P-loop containing nucleoside triphosphate hydrolases"/>
    <property type="match status" value="1"/>
</dbReference>
<dbReference type="SUPFAM" id="SSF52172">
    <property type="entry name" value="CheY-like"/>
    <property type="match status" value="1"/>
</dbReference>
<keyword evidence="3" id="KW-0805">Transcription regulation</keyword>
<dbReference type="InterPro" id="IPR002078">
    <property type="entry name" value="Sigma_54_int"/>
</dbReference>
<dbReference type="Pfam" id="PF02954">
    <property type="entry name" value="HTH_8"/>
    <property type="match status" value="1"/>
</dbReference>
<proteinExistence type="predicted"/>
<dbReference type="SMART" id="SM00448">
    <property type="entry name" value="REC"/>
    <property type="match status" value="1"/>
</dbReference>
<evidence type="ECO:0000256" key="3">
    <source>
        <dbReference type="ARBA" id="ARBA00023015"/>
    </source>
</evidence>
<dbReference type="SMART" id="SM00382">
    <property type="entry name" value="AAA"/>
    <property type="match status" value="1"/>
</dbReference>
<dbReference type="InterPro" id="IPR025943">
    <property type="entry name" value="Sigma_54_int_dom_ATP-bd_2"/>
</dbReference>
<dbReference type="Pfam" id="PF25601">
    <property type="entry name" value="AAA_lid_14"/>
    <property type="match status" value="1"/>
</dbReference>
<dbReference type="InterPro" id="IPR011006">
    <property type="entry name" value="CheY-like_superfamily"/>
</dbReference>
<keyword evidence="1" id="KW-0547">Nucleotide-binding</keyword>
<dbReference type="GO" id="GO:0006355">
    <property type="term" value="P:regulation of DNA-templated transcription"/>
    <property type="evidence" value="ECO:0007669"/>
    <property type="project" value="InterPro"/>
</dbReference>
<dbReference type="PROSITE" id="PS00676">
    <property type="entry name" value="SIGMA54_INTERACT_2"/>
    <property type="match status" value="1"/>
</dbReference>
<feature type="domain" description="Response regulatory" evidence="7">
    <location>
        <begin position="5"/>
        <end position="119"/>
    </location>
</feature>
<dbReference type="PANTHER" id="PTHR32071">
    <property type="entry name" value="TRANSCRIPTIONAL REGULATORY PROTEIN"/>
    <property type="match status" value="1"/>
</dbReference>
<dbReference type="Proteomes" id="UP000237662">
    <property type="component" value="Unassembled WGS sequence"/>
</dbReference>
<gene>
    <name evidence="8" type="ORF">CLV84_2965</name>
</gene>
<dbReference type="GO" id="GO:0043565">
    <property type="term" value="F:sequence-specific DNA binding"/>
    <property type="evidence" value="ECO:0007669"/>
    <property type="project" value="InterPro"/>
</dbReference>
<dbReference type="AlphaFoldDB" id="A0A2S6I4E1"/>
<dbReference type="Gene3D" id="3.40.50.300">
    <property type="entry name" value="P-loop containing nucleotide triphosphate hydrolases"/>
    <property type="match status" value="1"/>
</dbReference>
<name>A0A2S6I4E1_9BACT</name>
<dbReference type="PROSITE" id="PS50110">
    <property type="entry name" value="RESPONSE_REGULATORY"/>
    <property type="match status" value="1"/>
</dbReference>
<keyword evidence="4" id="KW-0804">Transcription</keyword>
<organism evidence="8 9">
    <name type="scientific">Neolewinella xylanilytica</name>
    <dbReference type="NCBI Taxonomy" id="1514080"/>
    <lineage>
        <taxon>Bacteria</taxon>
        <taxon>Pseudomonadati</taxon>
        <taxon>Bacteroidota</taxon>
        <taxon>Saprospiria</taxon>
        <taxon>Saprospirales</taxon>
        <taxon>Lewinellaceae</taxon>
        <taxon>Neolewinella</taxon>
    </lineage>
</organism>
<dbReference type="PROSITE" id="PS50045">
    <property type="entry name" value="SIGMA54_INTERACT_4"/>
    <property type="match status" value="1"/>
</dbReference>
<evidence type="ECO:0000313" key="8">
    <source>
        <dbReference type="EMBL" id="PPK86048.1"/>
    </source>
</evidence>
<reference evidence="8 9" key="1">
    <citation type="submission" date="2018-02" db="EMBL/GenBank/DDBJ databases">
        <title>Genomic Encyclopedia of Archaeal and Bacterial Type Strains, Phase II (KMG-II): from individual species to whole genera.</title>
        <authorList>
            <person name="Goeker M."/>
        </authorList>
    </citation>
    <scope>NUCLEOTIDE SEQUENCE [LARGE SCALE GENOMIC DNA]</scope>
    <source>
        <strain evidence="8 9">DSM 29526</strain>
    </source>
</reference>